<gene>
    <name evidence="2" type="ORF">RCC_02538</name>
</gene>
<protein>
    <submittedName>
        <fullName evidence="2">Uncharacterized protein</fullName>
    </submittedName>
</protein>
<dbReference type="GeneID" id="35597753"/>
<keyword evidence="3" id="KW-1185">Reference proteome</keyword>
<accession>A0A2D3V8J8</accession>
<organism evidence="2 3">
    <name type="scientific">Ramularia collo-cygni</name>
    <dbReference type="NCBI Taxonomy" id="112498"/>
    <lineage>
        <taxon>Eukaryota</taxon>
        <taxon>Fungi</taxon>
        <taxon>Dikarya</taxon>
        <taxon>Ascomycota</taxon>
        <taxon>Pezizomycotina</taxon>
        <taxon>Dothideomycetes</taxon>
        <taxon>Dothideomycetidae</taxon>
        <taxon>Mycosphaerellales</taxon>
        <taxon>Mycosphaerellaceae</taxon>
        <taxon>Ramularia</taxon>
    </lineage>
</organism>
<dbReference type="Proteomes" id="UP000225277">
    <property type="component" value="Unassembled WGS sequence"/>
</dbReference>
<evidence type="ECO:0000313" key="2">
    <source>
        <dbReference type="EMBL" id="CZT16703.1"/>
    </source>
</evidence>
<proteinExistence type="predicted"/>
<dbReference type="AlphaFoldDB" id="A0A2D3V8J8"/>
<evidence type="ECO:0000313" key="3">
    <source>
        <dbReference type="Proteomes" id="UP000225277"/>
    </source>
</evidence>
<feature type="compositionally biased region" description="Polar residues" evidence="1">
    <location>
        <begin position="8"/>
        <end position="18"/>
    </location>
</feature>
<reference evidence="2 3" key="1">
    <citation type="submission" date="2016-03" db="EMBL/GenBank/DDBJ databases">
        <authorList>
            <person name="Ploux O."/>
        </authorList>
    </citation>
    <scope>NUCLEOTIDE SEQUENCE [LARGE SCALE GENOMIC DNA]</scope>
    <source>
        <strain evidence="2 3">URUG2</strain>
    </source>
</reference>
<evidence type="ECO:0000256" key="1">
    <source>
        <dbReference type="SAM" id="MobiDB-lite"/>
    </source>
</evidence>
<dbReference type="RefSeq" id="XP_023623596.1">
    <property type="nucleotide sequence ID" value="XM_023767828.1"/>
</dbReference>
<feature type="compositionally biased region" description="Basic and acidic residues" evidence="1">
    <location>
        <begin position="24"/>
        <end position="35"/>
    </location>
</feature>
<feature type="region of interest" description="Disordered" evidence="1">
    <location>
        <begin position="1"/>
        <end position="77"/>
    </location>
</feature>
<feature type="compositionally biased region" description="Polar residues" evidence="1">
    <location>
        <begin position="42"/>
        <end position="52"/>
    </location>
</feature>
<name>A0A2D3V8J8_9PEZI</name>
<feature type="compositionally biased region" description="Basic and acidic residues" evidence="1">
    <location>
        <begin position="53"/>
        <end position="77"/>
    </location>
</feature>
<sequence>MRLHRQQNSHISTMNQPMSKRRRLERDQRHREERVAAAAKENSGTTGQQNGMQKDENHGNAEVKEESKEQRSREDVMKSVKSIMARMYLMRDDEGSLAEEVEKFKAAEEACIVAKKTIDAVETSNEAYREGYDGNGCRTTFHDPLESVKVRKLAQTAIDGVTLMYASPFSNNGMAPSTLYNMAVTQADNTQYLAAKKQFAWESIDTRGHLDKLMQHEKNRGGMVGLVRELKLAVPAMSEEDMAREVRLMQEKYKNIKPE</sequence>
<dbReference type="EMBL" id="FJUY01000003">
    <property type="protein sequence ID" value="CZT16703.1"/>
    <property type="molecule type" value="Genomic_DNA"/>
</dbReference>